<dbReference type="PANTHER" id="PTHR43877">
    <property type="entry name" value="AMINOALKYLPHOSPHONATE N-ACETYLTRANSFERASE-RELATED-RELATED"/>
    <property type="match status" value="1"/>
</dbReference>
<protein>
    <submittedName>
        <fullName evidence="4">GNAT family N-acetyltransferase</fullName>
    </submittedName>
</protein>
<evidence type="ECO:0000313" key="4">
    <source>
        <dbReference type="EMBL" id="QDO90431.1"/>
    </source>
</evidence>
<dbReference type="GO" id="GO:0016747">
    <property type="term" value="F:acyltransferase activity, transferring groups other than amino-acyl groups"/>
    <property type="evidence" value="ECO:0007669"/>
    <property type="project" value="InterPro"/>
</dbReference>
<dbReference type="KEGG" id="orz:FNH13_14460"/>
<evidence type="ECO:0000259" key="3">
    <source>
        <dbReference type="PROSITE" id="PS51186"/>
    </source>
</evidence>
<keyword evidence="2" id="KW-0012">Acyltransferase</keyword>
<dbReference type="CDD" id="cd04301">
    <property type="entry name" value="NAT_SF"/>
    <property type="match status" value="1"/>
</dbReference>
<sequence>MTLRFRRAGREDVAAAQDAYRQIIEHLAATVDYPHWHSENRPTAAEVEQWAEAGELHLAVTPGADPGTERVAGVVVLNHDAPAAYQDASWTIEASAQQVLVIHVLGVSPLFLRQGVAGFLVSGALELAREQGCRAVRLDTYVDNLPARRLYAGHGFRDLGVHTLHYEGTDLSQFHLFERVL</sequence>
<name>A0A516GFY7_9MICO</name>
<evidence type="ECO:0000313" key="5">
    <source>
        <dbReference type="Proteomes" id="UP000315395"/>
    </source>
</evidence>
<reference evidence="4 5" key="1">
    <citation type="submission" date="2019-07" db="EMBL/GenBank/DDBJ databases">
        <title>complete genome sequencing of Ornithinimicrobium sp. H23M54.</title>
        <authorList>
            <person name="Bae J.-W."/>
            <person name="Lee S.-Y."/>
        </authorList>
    </citation>
    <scope>NUCLEOTIDE SEQUENCE [LARGE SCALE GENOMIC DNA]</scope>
    <source>
        <strain evidence="4 5">H23M54</strain>
    </source>
</reference>
<dbReference type="Gene3D" id="3.40.630.30">
    <property type="match status" value="1"/>
</dbReference>
<dbReference type="EMBL" id="CP041616">
    <property type="protein sequence ID" value="QDO90431.1"/>
    <property type="molecule type" value="Genomic_DNA"/>
</dbReference>
<accession>A0A516GFY7</accession>
<evidence type="ECO:0000256" key="2">
    <source>
        <dbReference type="ARBA" id="ARBA00023315"/>
    </source>
</evidence>
<dbReference type="AlphaFoldDB" id="A0A516GFY7"/>
<keyword evidence="1 4" id="KW-0808">Transferase</keyword>
<evidence type="ECO:0000256" key="1">
    <source>
        <dbReference type="ARBA" id="ARBA00022679"/>
    </source>
</evidence>
<proteinExistence type="predicted"/>
<dbReference type="OrthoDB" id="529907at2"/>
<dbReference type="Pfam" id="PF00583">
    <property type="entry name" value="Acetyltransf_1"/>
    <property type="match status" value="1"/>
</dbReference>
<organism evidence="4 5">
    <name type="scientific">Ornithinimicrobium ciconiae</name>
    <dbReference type="NCBI Taxonomy" id="2594265"/>
    <lineage>
        <taxon>Bacteria</taxon>
        <taxon>Bacillati</taxon>
        <taxon>Actinomycetota</taxon>
        <taxon>Actinomycetes</taxon>
        <taxon>Micrococcales</taxon>
        <taxon>Ornithinimicrobiaceae</taxon>
        <taxon>Ornithinimicrobium</taxon>
    </lineage>
</organism>
<dbReference type="InterPro" id="IPR016181">
    <property type="entry name" value="Acyl_CoA_acyltransferase"/>
</dbReference>
<keyword evidence="5" id="KW-1185">Reference proteome</keyword>
<dbReference type="PROSITE" id="PS51186">
    <property type="entry name" value="GNAT"/>
    <property type="match status" value="1"/>
</dbReference>
<dbReference type="InterPro" id="IPR050832">
    <property type="entry name" value="Bact_Acetyltransf"/>
</dbReference>
<dbReference type="InterPro" id="IPR000182">
    <property type="entry name" value="GNAT_dom"/>
</dbReference>
<dbReference type="Proteomes" id="UP000315395">
    <property type="component" value="Chromosome"/>
</dbReference>
<dbReference type="SUPFAM" id="SSF55729">
    <property type="entry name" value="Acyl-CoA N-acyltransferases (Nat)"/>
    <property type="match status" value="1"/>
</dbReference>
<feature type="domain" description="N-acetyltransferase" evidence="3">
    <location>
        <begin position="18"/>
        <end position="181"/>
    </location>
</feature>
<gene>
    <name evidence="4" type="ORF">FNH13_14460</name>
</gene>